<dbReference type="InterPro" id="IPR011009">
    <property type="entry name" value="Kinase-like_dom_sf"/>
</dbReference>
<accession>A0ABM3LS40</accession>
<evidence type="ECO:0000313" key="2">
    <source>
        <dbReference type="RefSeq" id="XP_052741898.1"/>
    </source>
</evidence>
<dbReference type="RefSeq" id="XP_052741898.1">
    <property type="nucleotide sequence ID" value="XM_052885938.1"/>
</dbReference>
<proteinExistence type="predicted"/>
<gene>
    <name evidence="2" type="primary">LOC112056624</name>
</gene>
<dbReference type="GeneID" id="112056624"/>
<evidence type="ECO:0000313" key="1">
    <source>
        <dbReference type="Proteomes" id="UP001652582"/>
    </source>
</evidence>
<organism evidence="1 2">
    <name type="scientific">Bicyclus anynana</name>
    <name type="common">Squinting bush brown butterfly</name>
    <dbReference type="NCBI Taxonomy" id="110368"/>
    <lineage>
        <taxon>Eukaryota</taxon>
        <taxon>Metazoa</taxon>
        <taxon>Ecdysozoa</taxon>
        <taxon>Arthropoda</taxon>
        <taxon>Hexapoda</taxon>
        <taxon>Insecta</taxon>
        <taxon>Pterygota</taxon>
        <taxon>Neoptera</taxon>
        <taxon>Endopterygota</taxon>
        <taxon>Lepidoptera</taxon>
        <taxon>Glossata</taxon>
        <taxon>Ditrysia</taxon>
        <taxon>Papilionoidea</taxon>
        <taxon>Nymphalidae</taxon>
        <taxon>Satyrinae</taxon>
        <taxon>Satyrini</taxon>
        <taxon>Mycalesina</taxon>
        <taxon>Bicyclus</taxon>
    </lineage>
</organism>
<dbReference type="InterPro" id="IPR004119">
    <property type="entry name" value="EcKL"/>
</dbReference>
<sequence>MGQLYEIDVRGRTREGDKEIHMFLKHVIPGEAIKSLLSVDISYSNEVFFYNKLCDIYNRLQENANNQVVIKRFFFNFQGENNQEVVVIDYQFLFYRSPVTDIMHFIYTGTDRKFREAHMNDLKDLYHKELTEFLQYFDLNGNDVYPREVYDKDFEDSLDYGLMIGLYVLPIIFTEEDKFPDFGKESINNMSFKMSNRHKDRITEIVEEYLENGILN</sequence>
<dbReference type="PANTHER" id="PTHR11012:SF30">
    <property type="entry name" value="PROTEIN KINASE-LIKE DOMAIN-CONTAINING"/>
    <property type="match status" value="1"/>
</dbReference>
<keyword evidence="1" id="KW-1185">Reference proteome</keyword>
<name>A0ABM3LS40_BICAN</name>
<dbReference type="PANTHER" id="PTHR11012">
    <property type="entry name" value="PROTEIN KINASE-LIKE DOMAIN-CONTAINING"/>
    <property type="match status" value="1"/>
</dbReference>
<dbReference type="SUPFAM" id="SSF56112">
    <property type="entry name" value="Protein kinase-like (PK-like)"/>
    <property type="match status" value="1"/>
</dbReference>
<dbReference type="Proteomes" id="UP001652582">
    <property type="component" value="Chromosome 15"/>
</dbReference>
<reference evidence="2" key="1">
    <citation type="submission" date="2025-08" db="UniProtKB">
        <authorList>
            <consortium name="RefSeq"/>
        </authorList>
    </citation>
    <scope>IDENTIFICATION</scope>
</reference>
<dbReference type="Pfam" id="PF02958">
    <property type="entry name" value="EcKL"/>
    <property type="match status" value="1"/>
</dbReference>
<protein>
    <submittedName>
        <fullName evidence="2">Uncharacterized protein LOC112056624</fullName>
    </submittedName>
</protein>